<dbReference type="RefSeq" id="WP_377301587.1">
    <property type="nucleotide sequence ID" value="NZ_CP180191.1"/>
</dbReference>
<dbReference type="EMBL" id="JBHRTI010000003">
    <property type="protein sequence ID" value="MFC3146955.1"/>
    <property type="molecule type" value="Genomic_DNA"/>
</dbReference>
<evidence type="ECO:0000313" key="3">
    <source>
        <dbReference type="Proteomes" id="UP001595556"/>
    </source>
</evidence>
<keyword evidence="3" id="KW-1185">Reference proteome</keyword>
<gene>
    <name evidence="2" type="ORF">ACFOEN_04775</name>
</gene>
<comment type="caution">
    <text evidence="2">The sequence shown here is derived from an EMBL/GenBank/DDBJ whole genome shotgun (WGS) entry which is preliminary data.</text>
</comment>
<accession>A0ABV7GZL5</accession>
<evidence type="ECO:0000313" key="2">
    <source>
        <dbReference type="EMBL" id="MFC3146955.1"/>
    </source>
</evidence>
<protein>
    <recommendedName>
        <fullName evidence="4">Surface antigen domain-containing protein</fullName>
    </recommendedName>
</protein>
<feature type="signal peptide" evidence="1">
    <location>
        <begin position="1"/>
        <end position="28"/>
    </location>
</feature>
<dbReference type="Proteomes" id="UP001595556">
    <property type="component" value="Unassembled WGS sequence"/>
</dbReference>
<feature type="chain" id="PRO_5045848585" description="Surface antigen domain-containing protein" evidence="1">
    <location>
        <begin position="29"/>
        <end position="128"/>
    </location>
</feature>
<proteinExistence type="predicted"/>
<organism evidence="2 3">
    <name type="scientific">Piscinibacterium candidicorallinum</name>
    <dbReference type="NCBI Taxonomy" id="1793872"/>
    <lineage>
        <taxon>Bacteria</taxon>
        <taxon>Pseudomonadati</taxon>
        <taxon>Pseudomonadota</taxon>
        <taxon>Betaproteobacteria</taxon>
        <taxon>Burkholderiales</taxon>
        <taxon>Piscinibacterium</taxon>
    </lineage>
</organism>
<keyword evidence="1" id="KW-0732">Signal</keyword>
<evidence type="ECO:0008006" key="4">
    <source>
        <dbReference type="Google" id="ProtNLM"/>
    </source>
</evidence>
<evidence type="ECO:0000256" key="1">
    <source>
        <dbReference type="SAM" id="SignalP"/>
    </source>
</evidence>
<sequence>MNTSTLARHLAVGLLLSAACLAIPQANAAGWGAALRDAPLRDFTDEDISQHLAAIRKALDSDDPKAVVEWRNDATGAGSKISVIGQPKLKGYGACKRLSTLSFSKKRKGYATPFTVCKNTDGRWVVAG</sequence>
<reference evidence="3" key="1">
    <citation type="journal article" date="2019" name="Int. J. Syst. Evol. Microbiol.">
        <title>The Global Catalogue of Microorganisms (GCM) 10K type strain sequencing project: providing services to taxonomists for standard genome sequencing and annotation.</title>
        <authorList>
            <consortium name="The Broad Institute Genomics Platform"/>
            <consortium name="The Broad Institute Genome Sequencing Center for Infectious Disease"/>
            <person name="Wu L."/>
            <person name="Ma J."/>
        </authorList>
    </citation>
    <scope>NUCLEOTIDE SEQUENCE [LARGE SCALE GENOMIC DNA]</scope>
    <source>
        <strain evidence="3">KCTC 52168</strain>
    </source>
</reference>
<name>A0ABV7GZL5_9BURK</name>